<evidence type="ECO:0000256" key="1">
    <source>
        <dbReference type="SAM" id="MobiDB-lite"/>
    </source>
</evidence>
<keyword evidence="2" id="KW-0472">Membrane</keyword>
<feature type="transmembrane region" description="Helical" evidence="2">
    <location>
        <begin position="161"/>
        <end position="183"/>
    </location>
</feature>
<keyword evidence="4" id="KW-1185">Reference proteome</keyword>
<keyword evidence="2" id="KW-0812">Transmembrane</keyword>
<protein>
    <submittedName>
        <fullName evidence="3">DNA replication initiation control protein YabA</fullName>
    </submittedName>
</protein>
<dbReference type="Proteomes" id="UP001197378">
    <property type="component" value="Unassembled WGS sequence"/>
</dbReference>
<feature type="region of interest" description="Disordered" evidence="1">
    <location>
        <begin position="1"/>
        <end position="28"/>
    </location>
</feature>
<accession>A0AAE2YQT1</accession>
<evidence type="ECO:0000256" key="2">
    <source>
        <dbReference type="SAM" id="Phobius"/>
    </source>
</evidence>
<dbReference type="AlphaFoldDB" id="A0AAE2YQT1"/>
<organism evidence="3 4">
    <name type="scientific">Igneacidithiobacillus copahuensis</name>
    <dbReference type="NCBI Taxonomy" id="2724909"/>
    <lineage>
        <taxon>Bacteria</taxon>
        <taxon>Pseudomonadati</taxon>
        <taxon>Pseudomonadota</taxon>
        <taxon>Acidithiobacillia</taxon>
        <taxon>Acidithiobacillales</taxon>
        <taxon>Acidithiobacillaceae</taxon>
        <taxon>Igneacidithiobacillus</taxon>
    </lineage>
</organism>
<name>A0AAE2YQT1_9PROT</name>
<sequence length="184" mass="20316">MESDNIVSMPQNGWPDAAGEVGGSRDSPSKTLTSLAKLHEQMIAATYSREFFDIQKALGDRLNRMDEDMKQFRTALGGLSKLVESHEAMKRDLEIMMAQNRQFLSSMLEKENAELKTMLDTQKENLKKITAGAGDPLGQLGKLLEEQVTVFQGFHKFADHAVMILIMATSLGALLGGVIANWIS</sequence>
<proteinExistence type="predicted"/>
<reference evidence="3" key="1">
    <citation type="journal article" date="2021" name="ISME J.">
        <title>Genomic evolution of the class Acidithiobacillia: deep-branching Proteobacteria living in extreme acidic conditions.</title>
        <authorList>
            <person name="Moya-Beltran A."/>
            <person name="Beard S."/>
            <person name="Rojas-Villalobos C."/>
            <person name="Issotta F."/>
            <person name="Gallardo Y."/>
            <person name="Ulloa R."/>
            <person name="Giaveno A."/>
            <person name="Degli Esposti M."/>
            <person name="Johnson D.B."/>
            <person name="Quatrini R."/>
        </authorList>
    </citation>
    <scope>NUCLEOTIDE SEQUENCE</scope>
    <source>
        <strain evidence="3">VAN18-1</strain>
    </source>
</reference>
<gene>
    <name evidence="3" type="ORF">HFQ13_10745</name>
</gene>
<keyword evidence="2" id="KW-1133">Transmembrane helix</keyword>
<evidence type="ECO:0000313" key="4">
    <source>
        <dbReference type="Proteomes" id="UP001197378"/>
    </source>
</evidence>
<dbReference type="RefSeq" id="WP_215885722.1">
    <property type="nucleotide sequence ID" value="NZ_JAAXYO010000154.1"/>
</dbReference>
<feature type="compositionally biased region" description="Polar residues" evidence="1">
    <location>
        <begin position="1"/>
        <end position="11"/>
    </location>
</feature>
<evidence type="ECO:0000313" key="3">
    <source>
        <dbReference type="EMBL" id="MBU2788669.1"/>
    </source>
</evidence>
<comment type="caution">
    <text evidence="3">The sequence shown here is derived from an EMBL/GenBank/DDBJ whole genome shotgun (WGS) entry which is preliminary data.</text>
</comment>
<dbReference type="EMBL" id="JAAXYO010000154">
    <property type="protein sequence ID" value="MBU2788669.1"/>
    <property type="molecule type" value="Genomic_DNA"/>
</dbReference>